<keyword evidence="3" id="KW-1185">Reference proteome</keyword>
<dbReference type="RefSeq" id="WP_382390038.1">
    <property type="nucleotide sequence ID" value="NZ_JBHTCQ010000001.1"/>
</dbReference>
<keyword evidence="1" id="KW-1133">Transmembrane helix</keyword>
<organism evidence="2 3">
    <name type="scientific">Georgenia alba</name>
    <dbReference type="NCBI Taxonomy" id="2233858"/>
    <lineage>
        <taxon>Bacteria</taxon>
        <taxon>Bacillati</taxon>
        <taxon>Actinomycetota</taxon>
        <taxon>Actinomycetes</taxon>
        <taxon>Micrococcales</taxon>
        <taxon>Bogoriellaceae</taxon>
        <taxon>Georgenia</taxon>
    </lineage>
</organism>
<proteinExistence type="predicted"/>
<evidence type="ECO:0000256" key="1">
    <source>
        <dbReference type="SAM" id="Phobius"/>
    </source>
</evidence>
<keyword evidence="1" id="KW-0472">Membrane</keyword>
<evidence type="ECO:0000313" key="2">
    <source>
        <dbReference type="EMBL" id="MFC7403510.1"/>
    </source>
</evidence>
<keyword evidence="1" id="KW-0812">Transmembrane</keyword>
<name>A0ABW2Q1W2_9MICO</name>
<accession>A0ABW2Q1W2</accession>
<comment type="caution">
    <text evidence="2">The sequence shown here is derived from an EMBL/GenBank/DDBJ whole genome shotgun (WGS) entry which is preliminary data.</text>
</comment>
<dbReference type="Proteomes" id="UP001596455">
    <property type="component" value="Unassembled WGS sequence"/>
</dbReference>
<reference evidence="3" key="1">
    <citation type="journal article" date="2019" name="Int. J. Syst. Evol. Microbiol.">
        <title>The Global Catalogue of Microorganisms (GCM) 10K type strain sequencing project: providing services to taxonomists for standard genome sequencing and annotation.</title>
        <authorList>
            <consortium name="The Broad Institute Genomics Platform"/>
            <consortium name="The Broad Institute Genome Sequencing Center for Infectious Disease"/>
            <person name="Wu L."/>
            <person name="Ma J."/>
        </authorList>
    </citation>
    <scope>NUCLEOTIDE SEQUENCE [LARGE SCALE GENOMIC DNA]</scope>
    <source>
        <strain evidence="3">JCM 1490</strain>
    </source>
</reference>
<gene>
    <name evidence="2" type="ORF">ACFQQL_00205</name>
</gene>
<dbReference type="EMBL" id="JBHTCQ010000001">
    <property type="protein sequence ID" value="MFC7403510.1"/>
    <property type="molecule type" value="Genomic_DNA"/>
</dbReference>
<sequence length="219" mass="24543">MPSAASTVVFAVVAVVLALLALGYRRSQQRLAALRAWARAHDWQYSAAEPGLNQVLRGGPFGRGHDRRFTEVVRGRYEGRLGSSWRYSYTVGSGKYSRTYHEHVVALVLSVPLPYLELTNEGFVKGRDLQLESAEFNDVWNVEGEDPKTTSDVLHPRMMERLLQPDARAGNLLVEDGLILWWRSGVPDAATIDRTLRLLDELIALVPGFVWDDVRRGGV</sequence>
<protein>
    <submittedName>
        <fullName evidence="2">DUF3137 domain-containing protein</fullName>
    </submittedName>
</protein>
<feature type="transmembrane region" description="Helical" evidence="1">
    <location>
        <begin position="6"/>
        <end position="24"/>
    </location>
</feature>
<evidence type="ECO:0000313" key="3">
    <source>
        <dbReference type="Proteomes" id="UP001596455"/>
    </source>
</evidence>